<accession>A0AAF3F6X3</accession>
<sequence length="167" mass="19709">MTCDWDLCNNRSIDFLREKQVTCYYSENSSELITAQQCIGQACLQIINQSDGSLFRRGCFFQDWRFAEGRIETGIYTLPNWITISICAEDYCNKDIETVNKSLLDCIPKYPPFTPYEYSLLNRNLSWNEKLIVNKLPKDYTMTCAMEKRAYSLIFSFFSLKLFNYKY</sequence>
<dbReference type="Gene3D" id="2.10.60.10">
    <property type="entry name" value="CD59"/>
    <property type="match status" value="1"/>
</dbReference>
<keyword evidence="2" id="KW-1185">Reference proteome</keyword>
<reference evidence="3" key="1">
    <citation type="submission" date="2024-02" db="UniProtKB">
        <authorList>
            <consortium name="WormBaseParasite"/>
        </authorList>
    </citation>
    <scope>IDENTIFICATION</scope>
</reference>
<proteinExistence type="predicted"/>
<dbReference type="InterPro" id="IPR056039">
    <property type="entry name" value="DUF7622"/>
</dbReference>
<evidence type="ECO:0000313" key="2">
    <source>
        <dbReference type="Proteomes" id="UP000887575"/>
    </source>
</evidence>
<dbReference type="InterPro" id="IPR045860">
    <property type="entry name" value="Snake_toxin-like_sf"/>
</dbReference>
<name>A0AAF3F6X3_9BILA</name>
<dbReference type="Proteomes" id="UP000887575">
    <property type="component" value="Unassembled WGS sequence"/>
</dbReference>
<evidence type="ECO:0000259" key="1">
    <source>
        <dbReference type="Pfam" id="PF24602"/>
    </source>
</evidence>
<dbReference type="AlphaFoldDB" id="A0AAF3F6X3"/>
<protein>
    <recommendedName>
        <fullName evidence="1">DUF7622 domain-containing protein</fullName>
    </recommendedName>
</protein>
<feature type="domain" description="DUF7622" evidence="1">
    <location>
        <begin position="18"/>
        <end position="96"/>
    </location>
</feature>
<organism evidence="2 3">
    <name type="scientific">Mesorhabditis belari</name>
    <dbReference type="NCBI Taxonomy" id="2138241"/>
    <lineage>
        <taxon>Eukaryota</taxon>
        <taxon>Metazoa</taxon>
        <taxon>Ecdysozoa</taxon>
        <taxon>Nematoda</taxon>
        <taxon>Chromadorea</taxon>
        <taxon>Rhabditida</taxon>
        <taxon>Rhabditina</taxon>
        <taxon>Rhabditomorpha</taxon>
        <taxon>Rhabditoidea</taxon>
        <taxon>Rhabditidae</taxon>
        <taxon>Mesorhabditinae</taxon>
        <taxon>Mesorhabditis</taxon>
    </lineage>
</organism>
<dbReference type="PANTHER" id="PTHR37433">
    <property type="entry name" value="PROTEIN CBG25136-RELATED"/>
    <property type="match status" value="1"/>
</dbReference>
<evidence type="ECO:0000313" key="3">
    <source>
        <dbReference type="WBParaSite" id="MBELARI_LOCUS2650"/>
    </source>
</evidence>
<dbReference type="WBParaSite" id="MBELARI_LOCUS2650">
    <property type="protein sequence ID" value="MBELARI_LOCUS2650"/>
    <property type="gene ID" value="MBELARI_LOCUS2650"/>
</dbReference>
<dbReference type="Pfam" id="PF24602">
    <property type="entry name" value="DUF7622"/>
    <property type="match status" value="1"/>
</dbReference>